<feature type="compositionally biased region" description="Polar residues" evidence="1">
    <location>
        <begin position="8"/>
        <end position="38"/>
    </location>
</feature>
<dbReference type="InterPro" id="IPR017956">
    <property type="entry name" value="AT_hook_DNA-bd_motif"/>
</dbReference>
<dbReference type="AlphaFoldDB" id="A0A6A6A7M7"/>
<organism evidence="2 3">
    <name type="scientific">Dothidotthia symphoricarpi CBS 119687</name>
    <dbReference type="NCBI Taxonomy" id="1392245"/>
    <lineage>
        <taxon>Eukaryota</taxon>
        <taxon>Fungi</taxon>
        <taxon>Dikarya</taxon>
        <taxon>Ascomycota</taxon>
        <taxon>Pezizomycotina</taxon>
        <taxon>Dothideomycetes</taxon>
        <taxon>Pleosporomycetidae</taxon>
        <taxon>Pleosporales</taxon>
        <taxon>Dothidotthiaceae</taxon>
        <taxon>Dothidotthia</taxon>
    </lineage>
</organism>
<dbReference type="EMBL" id="ML977510">
    <property type="protein sequence ID" value="KAF2127566.1"/>
    <property type="molecule type" value="Genomic_DNA"/>
</dbReference>
<dbReference type="Proteomes" id="UP000799771">
    <property type="component" value="Unassembled WGS sequence"/>
</dbReference>
<gene>
    <name evidence="2" type="ORF">P153DRAFT_405749</name>
</gene>
<name>A0A6A6A7M7_9PLEO</name>
<feature type="compositionally biased region" description="Basic and acidic residues" evidence="1">
    <location>
        <begin position="156"/>
        <end position="165"/>
    </location>
</feature>
<sequence>PFVYKLNHASNKSQLPSTVTRFQPFRTSSHNMNPTTPVLNGRSGPFRKILPKPPQTGTTSPALKKKPGRPKKEKPSHPMADPTLPSGSKRKRGRPSTADAEPPAPKKARGRPPKAVAGPSQDSSQDTSAFQVLQGNSTLPSPPESAPAPQPLPSEGSRDYVRLCDLENGLALQPAKSRARSVVKSNSVDSDTGRASSTKSTWEIAMKEREDHLRSLPEGIFECAPLSPQLAGSWEVQSVGDPAEEEETSRYFPPGYMIATDLSVDEVPDSFTAIFEDIFEDYKV</sequence>
<dbReference type="SMART" id="SM00384">
    <property type="entry name" value="AT_hook"/>
    <property type="match status" value="3"/>
</dbReference>
<evidence type="ECO:0000313" key="3">
    <source>
        <dbReference type="Proteomes" id="UP000799771"/>
    </source>
</evidence>
<feature type="compositionally biased region" description="Pro residues" evidence="1">
    <location>
        <begin position="140"/>
        <end position="152"/>
    </location>
</feature>
<accession>A0A6A6A7M7</accession>
<evidence type="ECO:0000313" key="2">
    <source>
        <dbReference type="EMBL" id="KAF2127566.1"/>
    </source>
</evidence>
<evidence type="ECO:0000256" key="1">
    <source>
        <dbReference type="SAM" id="MobiDB-lite"/>
    </source>
</evidence>
<dbReference type="PRINTS" id="PR00929">
    <property type="entry name" value="ATHOOK"/>
</dbReference>
<dbReference type="RefSeq" id="XP_033521955.1">
    <property type="nucleotide sequence ID" value="XM_033672020.1"/>
</dbReference>
<dbReference type="GeneID" id="54412452"/>
<feature type="compositionally biased region" description="Polar residues" evidence="1">
    <location>
        <begin position="183"/>
        <end position="200"/>
    </location>
</feature>
<protein>
    <submittedName>
        <fullName evidence="2">Uncharacterized protein</fullName>
    </submittedName>
</protein>
<feature type="compositionally biased region" description="Basic residues" evidence="1">
    <location>
        <begin position="63"/>
        <end position="74"/>
    </location>
</feature>
<feature type="non-terminal residue" evidence="2">
    <location>
        <position position="1"/>
    </location>
</feature>
<feature type="region of interest" description="Disordered" evidence="1">
    <location>
        <begin position="1"/>
        <end position="200"/>
    </location>
</feature>
<keyword evidence="3" id="KW-1185">Reference proteome</keyword>
<feature type="compositionally biased region" description="Polar residues" evidence="1">
    <location>
        <begin position="120"/>
        <end position="138"/>
    </location>
</feature>
<proteinExistence type="predicted"/>
<reference evidence="2" key="1">
    <citation type="journal article" date="2020" name="Stud. Mycol.">
        <title>101 Dothideomycetes genomes: a test case for predicting lifestyles and emergence of pathogens.</title>
        <authorList>
            <person name="Haridas S."/>
            <person name="Albert R."/>
            <person name="Binder M."/>
            <person name="Bloem J."/>
            <person name="Labutti K."/>
            <person name="Salamov A."/>
            <person name="Andreopoulos B."/>
            <person name="Baker S."/>
            <person name="Barry K."/>
            <person name="Bills G."/>
            <person name="Bluhm B."/>
            <person name="Cannon C."/>
            <person name="Castanera R."/>
            <person name="Culley D."/>
            <person name="Daum C."/>
            <person name="Ezra D."/>
            <person name="Gonzalez J."/>
            <person name="Henrissat B."/>
            <person name="Kuo A."/>
            <person name="Liang C."/>
            <person name="Lipzen A."/>
            <person name="Lutzoni F."/>
            <person name="Magnuson J."/>
            <person name="Mondo S."/>
            <person name="Nolan M."/>
            <person name="Ohm R."/>
            <person name="Pangilinan J."/>
            <person name="Park H.-J."/>
            <person name="Ramirez L."/>
            <person name="Alfaro M."/>
            <person name="Sun H."/>
            <person name="Tritt A."/>
            <person name="Yoshinaga Y."/>
            <person name="Zwiers L.-H."/>
            <person name="Turgeon B."/>
            <person name="Goodwin S."/>
            <person name="Spatafora J."/>
            <person name="Crous P."/>
            <person name="Grigoriev I."/>
        </authorList>
    </citation>
    <scope>NUCLEOTIDE SEQUENCE</scope>
    <source>
        <strain evidence="2">CBS 119687</strain>
    </source>
</reference>
<dbReference type="GO" id="GO:0003677">
    <property type="term" value="F:DNA binding"/>
    <property type="evidence" value="ECO:0007669"/>
    <property type="project" value="InterPro"/>
</dbReference>